<evidence type="ECO:0000313" key="2">
    <source>
        <dbReference type="EMBL" id="KAF6022638.1"/>
    </source>
</evidence>
<name>A0A7J7JB86_BUGNE</name>
<keyword evidence="1" id="KW-0732">Signal</keyword>
<accession>A0A7J7JB86</accession>
<dbReference type="EMBL" id="VXIV02002823">
    <property type="protein sequence ID" value="KAF6022638.1"/>
    <property type="molecule type" value="Genomic_DNA"/>
</dbReference>
<comment type="caution">
    <text evidence="2">The sequence shown here is derived from an EMBL/GenBank/DDBJ whole genome shotgun (WGS) entry which is preliminary data.</text>
</comment>
<reference evidence="2" key="1">
    <citation type="submission" date="2020-06" db="EMBL/GenBank/DDBJ databases">
        <title>Draft genome of Bugula neritina, a colonial animal packing powerful symbionts and potential medicines.</title>
        <authorList>
            <person name="Rayko M."/>
        </authorList>
    </citation>
    <scope>NUCLEOTIDE SEQUENCE [LARGE SCALE GENOMIC DNA]</scope>
    <source>
        <strain evidence="2">Kwan_BN1</strain>
    </source>
</reference>
<evidence type="ECO:0000313" key="3">
    <source>
        <dbReference type="Proteomes" id="UP000593567"/>
    </source>
</evidence>
<gene>
    <name evidence="2" type="ORF">EB796_019051</name>
</gene>
<protein>
    <submittedName>
        <fullName evidence="2">Uncharacterized protein</fullName>
    </submittedName>
</protein>
<proteinExistence type="predicted"/>
<feature type="signal peptide" evidence="1">
    <location>
        <begin position="1"/>
        <end position="17"/>
    </location>
</feature>
<dbReference type="AlphaFoldDB" id="A0A7J7JB86"/>
<keyword evidence="3" id="KW-1185">Reference proteome</keyword>
<organism evidence="2 3">
    <name type="scientific">Bugula neritina</name>
    <name type="common">Brown bryozoan</name>
    <name type="synonym">Sertularia neritina</name>
    <dbReference type="NCBI Taxonomy" id="10212"/>
    <lineage>
        <taxon>Eukaryota</taxon>
        <taxon>Metazoa</taxon>
        <taxon>Spiralia</taxon>
        <taxon>Lophotrochozoa</taxon>
        <taxon>Bryozoa</taxon>
        <taxon>Gymnolaemata</taxon>
        <taxon>Cheilostomatida</taxon>
        <taxon>Flustrina</taxon>
        <taxon>Buguloidea</taxon>
        <taxon>Bugulidae</taxon>
        <taxon>Bugula</taxon>
    </lineage>
</organism>
<feature type="chain" id="PRO_5029721625" evidence="1">
    <location>
        <begin position="18"/>
        <end position="220"/>
    </location>
</feature>
<sequence>MIAFITSHALFILFASGFEIVSSFKYHGCGLRAPSRLSKRAASQLSSNSDRYDELDADESPSISILYCLASVQSIELGKDDETAPTFLSLSMDSIEQAMKCFSLSQVIDLSSHPLIEKSIESSSLAAANLDEYVMNSMDPAYAIDHKVSDAAPSTSSIFFQNTGQHLEKELEGCHGGNPLAALAADGDITLTDAKSNDVHEELELKEAELEDWLDSVLDD</sequence>
<dbReference type="Proteomes" id="UP000593567">
    <property type="component" value="Unassembled WGS sequence"/>
</dbReference>
<evidence type="ECO:0000256" key="1">
    <source>
        <dbReference type="SAM" id="SignalP"/>
    </source>
</evidence>